<evidence type="ECO:0000256" key="2">
    <source>
        <dbReference type="ARBA" id="ARBA00004271"/>
    </source>
</evidence>
<comment type="subcellular location">
    <subcellularLocation>
        <location evidence="2">Secreted</location>
        <location evidence="2">Extracellular space</location>
        <location evidence="2">Apoplast</location>
    </subcellularLocation>
</comment>
<keyword evidence="7" id="KW-0560">Oxidoreductase</keyword>
<evidence type="ECO:0000313" key="12">
    <source>
        <dbReference type="Proteomes" id="UP000298416"/>
    </source>
</evidence>
<keyword evidence="5" id="KW-0964">Secreted</keyword>
<gene>
    <name evidence="11" type="ORF">SASPL_145411</name>
</gene>
<protein>
    <recommendedName>
        <fullName evidence="3">laccase</fullName>
        <ecNumber evidence="3">1.10.3.2</ecNumber>
    </recommendedName>
</protein>
<evidence type="ECO:0000256" key="7">
    <source>
        <dbReference type="ARBA" id="ARBA00023002"/>
    </source>
</evidence>
<evidence type="ECO:0000256" key="9">
    <source>
        <dbReference type="ARBA" id="ARBA00023185"/>
    </source>
</evidence>
<accession>A0A8X8WHK2</accession>
<dbReference type="PANTHER" id="PTHR11709">
    <property type="entry name" value="MULTI-COPPER OXIDASE"/>
    <property type="match status" value="1"/>
</dbReference>
<keyword evidence="6" id="KW-0677">Repeat</keyword>
<dbReference type="SUPFAM" id="SSF49503">
    <property type="entry name" value="Cupredoxins"/>
    <property type="match status" value="2"/>
</dbReference>
<proteinExistence type="predicted"/>
<dbReference type="EMBL" id="PNBA02000017">
    <property type="protein sequence ID" value="KAG6394821.1"/>
    <property type="molecule type" value="Genomic_DNA"/>
</dbReference>
<comment type="caution">
    <text evidence="11">The sequence shown here is derived from an EMBL/GenBank/DDBJ whole genome shotgun (WGS) entry which is preliminary data.</text>
</comment>
<keyword evidence="4" id="KW-0052">Apoplast</keyword>
<comment type="catalytic activity">
    <reaction evidence="1">
        <text>4 hydroquinone + O2 = 4 benzosemiquinone + 2 H2O</text>
        <dbReference type="Rhea" id="RHEA:11276"/>
        <dbReference type="ChEBI" id="CHEBI:15377"/>
        <dbReference type="ChEBI" id="CHEBI:15379"/>
        <dbReference type="ChEBI" id="CHEBI:17594"/>
        <dbReference type="ChEBI" id="CHEBI:17977"/>
        <dbReference type="EC" id="1.10.3.2"/>
    </reaction>
</comment>
<evidence type="ECO:0000256" key="3">
    <source>
        <dbReference type="ARBA" id="ARBA00012297"/>
    </source>
</evidence>
<evidence type="ECO:0000313" key="11">
    <source>
        <dbReference type="EMBL" id="KAG6394821.1"/>
    </source>
</evidence>
<dbReference type="InterPro" id="IPR008972">
    <property type="entry name" value="Cupredoxin"/>
</dbReference>
<reference evidence="11" key="2">
    <citation type="submission" date="2020-08" db="EMBL/GenBank/DDBJ databases">
        <title>Plant Genome Project.</title>
        <authorList>
            <person name="Zhang R.-G."/>
        </authorList>
    </citation>
    <scope>NUCLEOTIDE SEQUENCE</scope>
    <source>
        <strain evidence="11">Huo1</strain>
        <tissue evidence="11">Leaf</tissue>
    </source>
</reference>
<evidence type="ECO:0000256" key="5">
    <source>
        <dbReference type="ARBA" id="ARBA00022525"/>
    </source>
</evidence>
<dbReference type="GO" id="GO:0046274">
    <property type="term" value="P:lignin catabolic process"/>
    <property type="evidence" value="ECO:0007669"/>
    <property type="project" value="UniProtKB-KW"/>
</dbReference>
<evidence type="ECO:0000256" key="1">
    <source>
        <dbReference type="ARBA" id="ARBA00000349"/>
    </source>
</evidence>
<dbReference type="GO" id="GO:0052716">
    <property type="term" value="F:hydroquinone:oxygen oxidoreductase activity"/>
    <property type="evidence" value="ECO:0007669"/>
    <property type="project" value="UniProtKB-EC"/>
</dbReference>
<dbReference type="InterPro" id="IPR034285">
    <property type="entry name" value="CuRO_2_LCC"/>
</dbReference>
<dbReference type="GO" id="GO:0048046">
    <property type="term" value="C:apoplast"/>
    <property type="evidence" value="ECO:0007669"/>
    <property type="project" value="UniProtKB-SubCell"/>
</dbReference>
<dbReference type="InterPro" id="IPR001117">
    <property type="entry name" value="Cu-oxidase_2nd"/>
</dbReference>
<dbReference type="Pfam" id="PF00394">
    <property type="entry name" value="Cu-oxidase"/>
    <property type="match status" value="1"/>
</dbReference>
<keyword evidence="8" id="KW-0186">Copper</keyword>
<dbReference type="EC" id="1.10.3.2" evidence="3"/>
<evidence type="ECO:0000259" key="10">
    <source>
        <dbReference type="Pfam" id="PF00394"/>
    </source>
</evidence>
<organism evidence="11">
    <name type="scientific">Salvia splendens</name>
    <name type="common">Scarlet sage</name>
    <dbReference type="NCBI Taxonomy" id="180675"/>
    <lineage>
        <taxon>Eukaryota</taxon>
        <taxon>Viridiplantae</taxon>
        <taxon>Streptophyta</taxon>
        <taxon>Embryophyta</taxon>
        <taxon>Tracheophyta</taxon>
        <taxon>Spermatophyta</taxon>
        <taxon>Magnoliopsida</taxon>
        <taxon>eudicotyledons</taxon>
        <taxon>Gunneridae</taxon>
        <taxon>Pentapetalae</taxon>
        <taxon>asterids</taxon>
        <taxon>lamiids</taxon>
        <taxon>Lamiales</taxon>
        <taxon>Lamiaceae</taxon>
        <taxon>Nepetoideae</taxon>
        <taxon>Mentheae</taxon>
        <taxon>Salviinae</taxon>
        <taxon>Salvia</taxon>
        <taxon>Salvia subgen. Calosphace</taxon>
        <taxon>core Calosphace</taxon>
    </lineage>
</organism>
<dbReference type="InterPro" id="IPR045087">
    <property type="entry name" value="Cu-oxidase_fam"/>
</dbReference>
<name>A0A8X8WHK2_SALSN</name>
<keyword evidence="12" id="KW-1185">Reference proteome</keyword>
<dbReference type="AlphaFoldDB" id="A0A8X8WHK2"/>
<evidence type="ECO:0000256" key="4">
    <source>
        <dbReference type="ARBA" id="ARBA00022523"/>
    </source>
</evidence>
<evidence type="ECO:0000256" key="6">
    <source>
        <dbReference type="ARBA" id="ARBA00022737"/>
    </source>
</evidence>
<sequence>MWWHAHSDWSRATVHGSLIVYPKEGDAYPFPTPVAEIPIILGEWWKRDIEAVLSEFLASGGDPIISDAFLINGQPGDLNPCSKPDTFKVKVDHGKTYLFRMINAVMNNIMFFKIANHNITIVGSDGSYTKPFATDYVAISPGQTIDFLLEANQNPSQLLHGFESA</sequence>
<dbReference type="Gene3D" id="2.60.40.420">
    <property type="entry name" value="Cupredoxins - blue copper proteins"/>
    <property type="match status" value="1"/>
</dbReference>
<feature type="domain" description="Plastocyanin-like" evidence="10">
    <location>
        <begin position="36"/>
        <end position="156"/>
    </location>
</feature>
<reference evidence="11" key="1">
    <citation type="submission" date="2018-01" db="EMBL/GenBank/DDBJ databases">
        <authorList>
            <person name="Mao J.F."/>
        </authorList>
    </citation>
    <scope>NUCLEOTIDE SEQUENCE</scope>
    <source>
        <strain evidence="11">Huo1</strain>
        <tissue evidence="11">Leaf</tissue>
    </source>
</reference>
<evidence type="ECO:0000256" key="8">
    <source>
        <dbReference type="ARBA" id="ARBA00023008"/>
    </source>
</evidence>
<dbReference type="CDD" id="cd13875">
    <property type="entry name" value="CuRO_2_LCC_plant"/>
    <property type="match status" value="1"/>
</dbReference>
<dbReference type="PANTHER" id="PTHR11709:SF443">
    <property type="entry name" value="LACCASE-15"/>
    <property type="match status" value="1"/>
</dbReference>
<dbReference type="Proteomes" id="UP000298416">
    <property type="component" value="Unassembled WGS sequence"/>
</dbReference>
<keyword evidence="9" id="KW-0439">Lignin degradation</keyword>